<dbReference type="PROSITE" id="PS50943">
    <property type="entry name" value="HTH_CROC1"/>
    <property type="match status" value="1"/>
</dbReference>
<dbReference type="Pfam" id="PF01381">
    <property type="entry name" value="HTH_3"/>
    <property type="match status" value="1"/>
</dbReference>
<evidence type="ECO:0000313" key="3">
    <source>
        <dbReference type="Proteomes" id="UP000051621"/>
    </source>
</evidence>
<comment type="caution">
    <text evidence="2">The sequence shown here is derived from an EMBL/GenBank/DDBJ whole genome shotgun (WGS) entry which is preliminary data.</text>
</comment>
<accession>A0A0R1LY36</accession>
<dbReference type="EMBL" id="AZEF01000041">
    <property type="protein sequence ID" value="KRL00621.1"/>
    <property type="molecule type" value="Genomic_DNA"/>
</dbReference>
<dbReference type="PATRIC" id="fig|1423731.3.peg.2034"/>
<evidence type="ECO:0000259" key="1">
    <source>
        <dbReference type="PROSITE" id="PS50943"/>
    </source>
</evidence>
<dbReference type="STRING" id="1423731.FC81_GL001979"/>
<dbReference type="InterPro" id="IPR001387">
    <property type="entry name" value="Cro/C1-type_HTH"/>
</dbReference>
<dbReference type="Proteomes" id="UP000051621">
    <property type="component" value="Unassembled WGS sequence"/>
</dbReference>
<dbReference type="GO" id="GO:0003677">
    <property type="term" value="F:DNA binding"/>
    <property type="evidence" value="ECO:0007669"/>
    <property type="project" value="InterPro"/>
</dbReference>
<dbReference type="Gene3D" id="1.10.260.40">
    <property type="entry name" value="lambda repressor-like DNA-binding domains"/>
    <property type="match status" value="1"/>
</dbReference>
<dbReference type="CDD" id="cd00093">
    <property type="entry name" value="HTH_XRE"/>
    <property type="match status" value="1"/>
</dbReference>
<dbReference type="AlphaFoldDB" id="A0A0R1LY36"/>
<dbReference type="SMART" id="SM00530">
    <property type="entry name" value="HTH_XRE"/>
    <property type="match status" value="1"/>
</dbReference>
<reference evidence="2 3" key="1">
    <citation type="journal article" date="2015" name="Genome Announc.">
        <title>Expanding the biotechnology potential of lactobacilli through comparative genomics of 213 strains and associated genera.</title>
        <authorList>
            <person name="Sun Z."/>
            <person name="Harris H.M."/>
            <person name="McCann A."/>
            <person name="Guo C."/>
            <person name="Argimon S."/>
            <person name="Zhang W."/>
            <person name="Yang X."/>
            <person name="Jeffery I.B."/>
            <person name="Cooney J.C."/>
            <person name="Kagawa T.F."/>
            <person name="Liu W."/>
            <person name="Song Y."/>
            <person name="Salvetti E."/>
            <person name="Wrobel A."/>
            <person name="Rasinkangas P."/>
            <person name="Parkhill J."/>
            <person name="Rea M.C."/>
            <person name="O'Sullivan O."/>
            <person name="Ritari J."/>
            <person name="Douillard F.P."/>
            <person name="Paul Ross R."/>
            <person name="Yang R."/>
            <person name="Briner A.E."/>
            <person name="Felis G.E."/>
            <person name="de Vos W.M."/>
            <person name="Barrangou R."/>
            <person name="Klaenhammer T.R."/>
            <person name="Caufield P.W."/>
            <person name="Cui Y."/>
            <person name="Zhang H."/>
            <person name="O'Toole P.W."/>
        </authorList>
    </citation>
    <scope>NUCLEOTIDE SEQUENCE [LARGE SCALE GENOMIC DNA]</scope>
    <source>
        <strain evidence="2 3">DSM 19910</strain>
    </source>
</reference>
<name>A0A0R1LY36_9LACO</name>
<proteinExistence type="predicted"/>
<evidence type="ECO:0000313" key="2">
    <source>
        <dbReference type="EMBL" id="KRL00621.1"/>
    </source>
</evidence>
<dbReference type="SUPFAM" id="SSF47413">
    <property type="entry name" value="lambda repressor-like DNA-binding domains"/>
    <property type="match status" value="1"/>
</dbReference>
<keyword evidence="3" id="KW-1185">Reference proteome</keyword>
<dbReference type="OrthoDB" id="8115576at2"/>
<organism evidence="2 3">
    <name type="scientific">Liquorilactobacillus capillatus DSM 19910</name>
    <dbReference type="NCBI Taxonomy" id="1423731"/>
    <lineage>
        <taxon>Bacteria</taxon>
        <taxon>Bacillati</taxon>
        <taxon>Bacillota</taxon>
        <taxon>Bacilli</taxon>
        <taxon>Lactobacillales</taxon>
        <taxon>Lactobacillaceae</taxon>
        <taxon>Liquorilactobacillus</taxon>
    </lineage>
</organism>
<protein>
    <submittedName>
        <fullName evidence="2">Cro CI family transcriptional regulator</fullName>
    </submittedName>
</protein>
<sequence>MFPERLKALRKGRHLTLAELAAELNKIDGDNLTERPNSGPQIGSWERGINTPSYLEVLKLARFFRVTLDFLVGNKYAVRDLSDLFAMNTELSMEGHILTGNEREAVYGLIKSYLRGKYPLEVPDNGEDESEVTLPLR</sequence>
<dbReference type="RefSeq" id="WP_057745905.1">
    <property type="nucleotide sequence ID" value="NZ_AZEF01000041.1"/>
</dbReference>
<gene>
    <name evidence="2" type="ORF">FC81_GL001979</name>
</gene>
<dbReference type="InterPro" id="IPR010982">
    <property type="entry name" value="Lambda_DNA-bd_dom_sf"/>
</dbReference>
<feature type="domain" description="HTH cro/C1-type" evidence="1">
    <location>
        <begin position="6"/>
        <end position="71"/>
    </location>
</feature>